<dbReference type="InterPro" id="IPR002938">
    <property type="entry name" value="FAD-bd"/>
</dbReference>
<organism evidence="9 10">
    <name type="scientific">Herbidospora galbida</name>
    <dbReference type="NCBI Taxonomy" id="2575442"/>
    <lineage>
        <taxon>Bacteria</taxon>
        <taxon>Bacillati</taxon>
        <taxon>Actinomycetota</taxon>
        <taxon>Actinomycetes</taxon>
        <taxon>Streptosporangiales</taxon>
        <taxon>Streptosporangiaceae</taxon>
        <taxon>Herbidospora</taxon>
    </lineage>
</organism>
<evidence type="ECO:0000313" key="9">
    <source>
        <dbReference type="EMBL" id="TKK88781.1"/>
    </source>
</evidence>
<dbReference type="PRINTS" id="PR00420">
    <property type="entry name" value="RNGMNOXGNASE"/>
</dbReference>
<dbReference type="OrthoDB" id="9782160at2"/>
<dbReference type="EMBL" id="SZQA01000009">
    <property type="protein sequence ID" value="TKK88781.1"/>
    <property type="molecule type" value="Genomic_DNA"/>
</dbReference>
<dbReference type="PANTHER" id="PTHR46028:SF2">
    <property type="entry name" value="KYNURENINE 3-MONOOXYGENASE"/>
    <property type="match status" value="1"/>
</dbReference>
<comment type="cofactor">
    <cofactor evidence="1">
        <name>FAD</name>
        <dbReference type="ChEBI" id="CHEBI:57692"/>
    </cofactor>
</comment>
<evidence type="ECO:0000256" key="5">
    <source>
        <dbReference type="ARBA" id="ARBA00023002"/>
    </source>
</evidence>
<dbReference type="AlphaFoldDB" id="A0A4U3MHP0"/>
<dbReference type="SUPFAM" id="SSF51905">
    <property type="entry name" value="FAD/NAD(P)-binding domain"/>
    <property type="match status" value="1"/>
</dbReference>
<dbReference type="GO" id="GO:0004502">
    <property type="term" value="F:kynurenine 3-monooxygenase activity"/>
    <property type="evidence" value="ECO:0007669"/>
    <property type="project" value="TreeGrafter"/>
</dbReference>
<keyword evidence="7" id="KW-0812">Transmembrane</keyword>
<evidence type="ECO:0000256" key="4">
    <source>
        <dbReference type="ARBA" id="ARBA00022857"/>
    </source>
</evidence>
<evidence type="ECO:0000256" key="2">
    <source>
        <dbReference type="ARBA" id="ARBA00022630"/>
    </source>
</evidence>
<name>A0A4U3MHP0_9ACTN</name>
<keyword evidence="2" id="KW-0285">Flavoprotein</keyword>
<evidence type="ECO:0000259" key="8">
    <source>
        <dbReference type="Pfam" id="PF01494"/>
    </source>
</evidence>
<gene>
    <name evidence="9" type="ORF">FDA94_11885</name>
</gene>
<dbReference type="PANTHER" id="PTHR46028">
    <property type="entry name" value="KYNURENINE 3-MONOOXYGENASE"/>
    <property type="match status" value="1"/>
</dbReference>
<dbReference type="Gene3D" id="3.50.50.60">
    <property type="entry name" value="FAD/NAD(P)-binding domain"/>
    <property type="match status" value="1"/>
</dbReference>
<dbReference type="Proteomes" id="UP000308705">
    <property type="component" value="Unassembled WGS sequence"/>
</dbReference>
<keyword evidence="4" id="KW-0521">NADP</keyword>
<keyword evidence="6 9" id="KW-0503">Monooxygenase</keyword>
<dbReference type="GO" id="GO:0070189">
    <property type="term" value="P:kynurenine metabolic process"/>
    <property type="evidence" value="ECO:0007669"/>
    <property type="project" value="TreeGrafter"/>
</dbReference>
<evidence type="ECO:0000256" key="1">
    <source>
        <dbReference type="ARBA" id="ARBA00001974"/>
    </source>
</evidence>
<dbReference type="RefSeq" id="WP_137247120.1">
    <property type="nucleotide sequence ID" value="NZ_SZQA01000009.1"/>
</dbReference>
<feature type="transmembrane region" description="Helical" evidence="7">
    <location>
        <begin position="6"/>
        <end position="27"/>
    </location>
</feature>
<evidence type="ECO:0000256" key="7">
    <source>
        <dbReference type="SAM" id="Phobius"/>
    </source>
</evidence>
<keyword evidence="7" id="KW-1133">Transmembrane helix</keyword>
<dbReference type="GO" id="GO:0071949">
    <property type="term" value="F:FAD binding"/>
    <property type="evidence" value="ECO:0007669"/>
    <property type="project" value="InterPro"/>
</dbReference>
<dbReference type="InterPro" id="IPR036188">
    <property type="entry name" value="FAD/NAD-bd_sf"/>
</dbReference>
<evidence type="ECO:0000256" key="3">
    <source>
        <dbReference type="ARBA" id="ARBA00022827"/>
    </source>
</evidence>
<comment type="caution">
    <text evidence="9">The sequence shown here is derived from an EMBL/GenBank/DDBJ whole genome shotgun (WGS) entry which is preliminary data.</text>
</comment>
<evidence type="ECO:0000313" key="10">
    <source>
        <dbReference type="Proteomes" id="UP000308705"/>
    </source>
</evidence>
<evidence type="ECO:0000256" key="6">
    <source>
        <dbReference type="ARBA" id="ARBA00023033"/>
    </source>
</evidence>
<feature type="transmembrane region" description="Helical" evidence="7">
    <location>
        <begin position="402"/>
        <end position="420"/>
    </location>
</feature>
<accession>A0A4U3MHP0</accession>
<keyword evidence="3" id="KW-0274">FAD</keyword>
<proteinExistence type="predicted"/>
<feature type="domain" description="FAD-binding" evidence="8">
    <location>
        <begin position="10"/>
        <end position="310"/>
    </location>
</feature>
<keyword evidence="10" id="KW-1185">Reference proteome</keyword>
<sequence length="428" mass="47511">MRDDLSIHFAVVGAGLAGSLLAVYLAGQGHRVDVYERRADPRVAPPDEGRSINLGLSARGIGALRKAGLWDAVRTHTVPMRGRYVHPREGRPFFHPYGRDPGEILHSIRRDALSRTLVEHAEKLQGVRFFFGTPVTAIDRDAPSFRAGGETVTPDVIVGADGAFSAVRAELLRGRPADFRQEFLPWGYKELHLPYTERLEALHVWPGDQGLMVAHPNVDGSLTCTLFMDHHDLARPDLAAFVKSVLPAADLPDLAGQLARNPVGHLVTVRTSKWHEDGRAVLIGDACHAVYPFYGQGMNSAFEDCVVLAECVEARPDDLGAAFAAYQRRRKPHTDVLADLSADNFLELRDRLRSPLHLARKQVDTVLSRLLPDMWRPLYTMVSHTTMPYGEALRRARKQDRIVRAGGMTAAVGLAAALLWRRDRRHPK</sequence>
<reference evidence="9 10" key="1">
    <citation type="submission" date="2019-04" db="EMBL/GenBank/DDBJ databases">
        <title>Herbidospora sp. NEAU-GS14.nov., a novel actinomycete isolated from soil.</title>
        <authorList>
            <person name="Han L."/>
        </authorList>
    </citation>
    <scope>NUCLEOTIDE SEQUENCE [LARGE SCALE GENOMIC DNA]</scope>
    <source>
        <strain evidence="9 10">NEAU-GS14</strain>
    </source>
</reference>
<protein>
    <submittedName>
        <fullName evidence="9">FAD-dependent monooxygenase</fullName>
    </submittedName>
</protein>
<keyword evidence="5" id="KW-0560">Oxidoreductase</keyword>
<keyword evidence="7" id="KW-0472">Membrane</keyword>
<dbReference type="Pfam" id="PF01494">
    <property type="entry name" value="FAD_binding_3"/>
    <property type="match status" value="1"/>
</dbReference>